<protein>
    <recommendedName>
        <fullName evidence="3">RRM domain-containing protein</fullName>
    </recommendedName>
</protein>
<sequence length="198" mass="22289">MNRRLPRSPLPVSNPTHIFLRNVPQCTTPGDIRRALMRAEIKGVADVSRLYKHFRPQKKVIVTMTMPDYTPDALRAAKDVHILSSPLDVDVVHDRDVILTSDPKYGDGPSAGVVPGRTVTLAGLPGRSTYAHVRQLLKGFEFEKIIAVPLEQKKFSLYSRFAIEMASESEAQRLVRRLHMTPFKNVEDSPIMTAKVIY</sequence>
<organism evidence="1 2">
    <name type="scientific">Agrocybe chaxingu</name>
    <dbReference type="NCBI Taxonomy" id="84603"/>
    <lineage>
        <taxon>Eukaryota</taxon>
        <taxon>Fungi</taxon>
        <taxon>Dikarya</taxon>
        <taxon>Basidiomycota</taxon>
        <taxon>Agaricomycotina</taxon>
        <taxon>Agaricomycetes</taxon>
        <taxon>Agaricomycetidae</taxon>
        <taxon>Agaricales</taxon>
        <taxon>Agaricineae</taxon>
        <taxon>Strophariaceae</taxon>
        <taxon>Agrocybe</taxon>
    </lineage>
</organism>
<reference evidence="1" key="1">
    <citation type="submission" date="2022-07" db="EMBL/GenBank/DDBJ databases">
        <title>Genome Sequence of Agrocybe chaxingu.</title>
        <authorList>
            <person name="Buettner E."/>
        </authorList>
    </citation>
    <scope>NUCLEOTIDE SEQUENCE</scope>
    <source>
        <strain evidence="1">MP-N11</strain>
    </source>
</reference>
<evidence type="ECO:0000313" key="1">
    <source>
        <dbReference type="EMBL" id="KAJ3503971.1"/>
    </source>
</evidence>
<gene>
    <name evidence="1" type="ORF">NLJ89_g8192</name>
</gene>
<dbReference type="EMBL" id="JANKHO010001068">
    <property type="protein sequence ID" value="KAJ3503971.1"/>
    <property type="molecule type" value="Genomic_DNA"/>
</dbReference>
<dbReference type="AlphaFoldDB" id="A0A9W8JXW4"/>
<evidence type="ECO:0008006" key="3">
    <source>
        <dbReference type="Google" id="ProtNLM"/>
    </source>
</evidence>
<proteinExistence type="predicted"/>
<dbReference type="Proteomes" id="UP001148786">
    <property type="component" value="Unassembled WGS sequence"/>
</dbReference>
<dbReference type="SUPFAM" id="SSF54928">
    <property type="entry name" value="RNA-binding domain, RBD"/>
    <property type="match status" value="1"/>
</dbReference>
<dbReference type="OrthoDB" id="5541797at2759"/>
<name>A0A9W8JXW4_9AGAR</name>
<keyword evidence="2" id="KW-1185">Reference proteome</keyword>
<dbReference type="InterPro" id="IPR035979">
    <property type="entry name" value="RBD_domain_sf"/>
</dbReference>
<accession>A0A9W8JXW4</accession>
<evidence type="ECO:0000313" key="2">
    <source>
        <dbReference type="Proteomes" id="UP001148786"/>
    </source>
</evidence>
<dbReference type="GO" id="GO:0003676">
    <property type="term" value="F:nucleic acid binding"/>
    <property type="evidence" value="ECO:0007669"/>
    <property type="project" value="InterPro"/>
</dbReference>
<comment type="caution">
    <text evidence="1">The sequence shown here is derived from an EMBL/GenBank/DDBJ whole genome shotgun (WGS) entry which is preliminary data.</text>
</comment>